<evidence type="ECO:0000256" key="1">
    <source>
        <dbReference type="SAM" id="MobiDB-lite"/>
    </source>
</evidence>
<dbReference type="AlphaFoldDB" id="A0A852YKB2"/>
<name>A0A852YKB2_9MICO</name>
<feature type="compositionally biased region" description="Pro residues" evidence="1">
    <location>
        <begin position="49"/>
        <end position="58"/>
    </location>
</feature>
<evidence type="ECO:0000313" key="4">
    <source>
        <dbReference type="Proteomes" id="UP000553888"/>
    </source>
</evidence>
<dbReference type="EMBL" id="JACBZY010000001">
    <property type="protein sequence ID" value="NYH00438.1"/>
    <property type="molecule type" value="Genomic_DNA"/>
</dbReference>
<keyword evidence="2" id="KW-1133">Transmembrane helix</keyword>
<proteinExistence type="predicted"/>
<feature type="compositionally biased region" description="Pro residues" evidence="1">
    <location>
        <begin position="1"/>
        <end position="18"/>
    </location>
</feature>
<feature type="transmembrane region" description="Helical" evidence="2">
    <location>
        <begin position="66"/>
        <end position="90"/>
    </location>
</feature>
<evidence type="ECO:0000313" key="3">
    <source>
        <dbReference type="EMBL" id="NYH00438.1"/>
    </source>
</evidence>
<evidence type="ECO:0000256" key="2">
    <source>
        <dbReference type="SAM" id="Phobius"/>
    </source>
</evidence>
<keyword evidence="4" id="KW-1185">Reference proteome</keyword>
<sequence length="218" mass="22803">MVEPYGPPQPGQHPPQPHAPQQHPQPQAPPQQQLPPQHFASHVSHAPAPAAPPLPPTEPVSRSRRAWPWVLAVVLVVVIGTAIVGAAVIIPSLSVGSTKTAAAGSPQAAVEGFNAAFEKADCTAFKKVTTSAFRKDYYNGDFTCSAFVSDAKEYRVDGKYAYTFSVTAAKSDGGTATVTVDEVDSSGGSTEKYTNIYRLTKAGSGAWVVSDVGDAGES</sequence>
<reference evidence="3 4" key="1">
    <citation type="submission" date="2020-07" db="EMBL/GenBank/DDBJ databases">
        <title>Sequencing the genomes of 1000 actinobacteria strains.</title>
        <authorList>
            <person name="Klenk H.-P."/>
        </authorList>
    </citation>
    <scope>NUCLEOTIDE SEQUENCE [LARGE SCALE GENOMIC DNA]</scope>
    <source>
        <strain evidence="3 4">DSM 23141</strain>
    </source>
</reference>
<organism evidence="3 4">
    <name type="scientific">Schumannella luteola</name>
    <dbReference type="NCBI Taxonomy" id="472059"/>
    <lineage>
        <taxon>Bacteria</taxon>
        <taxon>Bacillati</taxon>
        <taxon>Actinomycetota</taxon>
        <taxon>Actinomycetes</taxon>
        <taxon>Micrococcales</taxon>
        <taxon>Microbacteriaceae</taxon>
        <taxon>Schumannella</taxon>
    </lineage>
</organism>
<dbReference type="SUPFAM" id="SSF81995">
    <property type="entry name" value="beta-sandwich domain of Sec23/24"/>
    <property type="match status" value="1"/>
</dbReference>
<keyword evidence="2" id="KW-0472">Membrane</keyword>
<dbReference type="Proteomes" id="UP000553888">
    <property type="component" value="Unassembled WGS sequence"/>
</dbReference>
<feature type="region of interest" description="Disordered" evidence="1">
    <location>
        <begin position="1"/>
        <end position="61"/>
    </location>
</feature>
<comment type="caution">
    <text evidence="3">The sequence shown here is derived from an EMBL/GenBank/DDBJ whole genome shotgun (WGS) entry which is preliminary data.</text>
</comment>
<keyword evidence="2" id="KW-0812">Transmembrane</keyword>
<accession>A0A852YKB2</accession>
<protein>
    <submittedName>
        <fullName evidence="3">Uncharacterized protein</fullName>
    </submittedName>
</protein>
<gene>
    <name evidence="3" type="ORF">BJ979_003063</name>
</gene>
<dbReference type="RefSeq" id="WP_179569262.1">
    <property type="nucleotide sequence ID" value="NZ_JACBZY010000001.1"/>
</dbReference>